<dbReference type="InterPro" id="IPR018762">
    <property type="entry name" value="ChpT_C"/>
</dbReference>
<evidence type="ECO:0000313" key="3">
    <source>
        <dbReference type="Proteomes" id="UP000648908"/>
    </source>
</evidence>
<dbReference type="Proteomes" id="UP000648908">
    <property type="component" value="Unassembled WGS sequence"/>
</dbReference>
<reference evidence="2" key="1">
    <citation type="submission" date="2021-01" db="EMBL/GenBank/DDBJ databases">
        <title>Tabrizicola alba sp. nov. a motile alkaliphilic bacterium isolated from a soda lake.</title>
        <authorList>
            <person name="Szuroczki S."/>
            <person name="Abbaszade G."/>
            <person name="Schumann P."/>
            <person name="Toth E."/>
        </authorList>
    </citation>
    <scope>NUCLEOTIDE SEQUENCE</scope>
    <source>
        <strain evidence="2">DMG-N-6</strain>
    </source>
</reference>
<dbReference type="Gene3D" id="3.30.565.10">
    <property type="entry name" value="Histidine kinase-like ATPase, C-terminal domain"/>
    <property type="match status" value="1"/>
</dbReference>
<evidence type="ECO:0000259" key="1">
    <source>
        <dbReference type="Pfam" id="PF10090"/>
    </source>
</evidence>
<organism evidence="2 3">
    <name type="scientific">Szabonella alba</name>
    <dbReference type="NCBI Taxonomy" id="2804194"/>
    <lineage>
        <taxon>Bacteria</taxon>
        <taxon>Pseudomonadati</taxon>
        <taxon>Pseudomonadota</taxon>
        <taxon>Alphaproteobacteria</taxon>
        <taxon>Rhodobacterales</taxon>
        <taxon>Paracoccaceae</taxon>
        <taxon>Szabonella</taxon>
    </lineage>
</organism>
<dbReference type="InterPro" id="IPR036890">
    <property type="entry name" value="HATPase_C_sf"/>
</dbReference>
<gene>
    <name evidence="2" type="ORF">JL811_09850</name>
</gene>
<feature type="domain" description="Histidine phosphotransferase ChpT C-terminal" evidence="1">
    <location>
        <begin position="78"/>
        <end position="193"/>
    </location>
</feature>
<evidence type="ECO:0000313" key="2">
    <source>
        <dbReference type="EMBL" id="MBL4917524.1"/>
    </source>
</evidence>
<dbReference type="Pfam" id="PF10090">
    <property type="entry name" value="HPTransfase"/>
    <property type="match status" value="1"/>
</dbReference>
<protein>
    <submittedName>
        <fullName evidence="2">Histidine phosphotransferase</fullName>
    </submittedName>
</protein>
<keyword evidence="3" id="KW-1185">Reference proteome</keyword>
<dbReference type="AlphaFoldDB" id="A0A8K0Y2G5"/>
<accession>A0A8K0Y2G5</accession>
<sequence length="199" mass="21191">MTERPDLTALLGSRICHDLISPIGAIGNGIELMLMEGAELSGPEVALISESAASANARIRFFRVAFGQASHDQRLGAAEIRSILANLSSAARITTDWQIAQNLPRAEVKLGFLALMCLETAMAFGGRTSVTFDGGRLVVTGQAARLKIDPGTWNILTPGSGGAGVTPPVVHFALLREEVTRLSRLIAVDLRETEIKMVV</sequence>
<name>A0A8K0Y2G5_9RHOB</name>
<proteinExistence type="predicted"/>
<dbReference type="RefSeq" id="WP_202688429.1">
    <property type="nucleotide sequence ID" value="NZ_JAESVN010000003.1"/>
</dbReference>
<comment type="caution">
    <text evidence="2">The sequence shown here is derived from an EMBL/GenBank/DDBJ whole genome shotgun (WGS) entry which is preliminary data.</text>
</comment>
<dbReference type="Gene3D" id="1.10.287.130">
    <property type="match status" value="1"/>
</dbReference>
<dbReference type="EMBL" id="JAESVN010000003">
    <property type="protein sequence ID" value="MBL4917524.1"/>
    <property type="molecule type" value="Genomic_DNA"/>
</dbReference>